<feature type="transmembrane region" description="Helical" evidence="3">
    <location>
        <begin position="99"/>
        <end position="119"/>
    </location>
</feature>
<evidence type="ECO:0000313" key="5">
    <source>
        <dbReference type="EMBL" id="QEI07065.1"/>
    </source>
</evidence>
<accession>A0A5C0AY22</accession>
<dbReference type="PANTHER" id="PTHR45138:SF9">
    <property type="entry name" value="DIGUANYLATE CYCLASE DGCM-RELATED"/>
    <property type="match status" value="1"/>
</dbReference>
<evidence type="ECO:0000256" key="1">
    <source>
        <dbReference type="ARBA" id="ARBA00012528"/>
    </source>
</evidence>
<dbReference type="PANTHER" id="PTHR45138">
    <property type="entry name" value="REGULATORY COMPONENTS OF SENSORY TRANSDUCTION SYSTEM"/>
    <property type="match status" value="1"/>
</dbReference>
<evidence type="ECO:0000256" key="2">
    <source>
        <dbReference type="ARBA" id="ARBA00034247"/>
    </source>
</evidence>
<dbReference type="RefSeq" id="WP_148816112.1">
    <property type="nucleotide sequence ID" value="NZ_CP043046.1"/>
</dbReference>
<organism evidence="5 6">
    <name type="scientific">Pigmentiphaga aceris</name>
    <dbReference type="NCBI Taxonomy" id="1940612"/>
    <lineage>
        <taxon>Bacteria</taxon>
        <taxon>Pseudomonadati</taxon>
        <taxon>Pseudomonadota</taxon>
        <taxon>Betaproteobacteria</taxon>
        <taxon>Burkholderiales</taxon>
        <taxon>Alcaligenaceae</taxon>
        <taxon>Pigmentiphaga</taxon>
    </lineage>
</organism>
<protein>
    <recommendedName>
        <fullName evidence="1">diguanylate cyclase</fullName>
        <ecNumber evidence="1">2.7.7.65</ecNumber>
    </recommendedName>
</protein>
<dbReference type="InterPro" id="IPR000160">
    <property type="entry name" value="GGDEF_dom"/>
</dbReference>
<dbReference type="CDD" id="cd01949">
    <property type="entry name" value="GGDEF"/>
    <property type="match status" value="1"/>
</dbReference>
<keyword evidence="3" id="KW-0812">Transmembrane</keyword>
<gene>
    <name evidence="5" type="ORF">FXN63_15370</name>
</gene>
<name>A0A5C0AY22_9BURK</name>
<dbReference type="Proteomes" id="UP000325161">
    <property type="component" value="Chromosome"/>
</dbReference>
<dbReference type="SMART" id="SM00267">
    <property type="entry name" value="GGDEF"/>
    <property type="match status" value="1"/>
</dbReference>
<dbReference type="Pfam" id="PF00990">
    <property type="entry name" value="GGDEF"/>
    <property type="match status" value="1"/>
</dbReference>
<dbReference type="InterPro" id="IPR029787">
    <property type="entry name" value="Nucleotide_cyclase"/>
</dbReference>
<keyword evidence="3" id="KW-0472">Membrane</keyword>
<evidence type="ECO:0000313" key="6">
    <source>
        <dbReference type="Proteomes" id="UP000325161"/>
    </source>
</evidence>
<proteinExistence type="predicted"/>
<dbReference type="Gene3D" id="3.30.70.270">
    <property type="match status" value="1"/>
</dbReference>
<dbReference type="OrthoDB" id="9813903at2"/>
<comment type="catalytic activity">
    <reaction evidence="2">
        <text>2 GTP = 3',3'-c-di-GMP + 2 diphosphate</text>
        <dbReference type="Rhea" id="RHEA:24898"/>
        <dbReference type="ChEBI" id="CHEBI:33019"/>
        <dbReference type="ChEBI" id="CHEBI:37565"/>
        <dbReference type="ChEBI" id="CHEBI:58805"/>
        <dbReference type="EC" id="2.7.7.65"/>
    </reaction>
</comment>
<dbReference type="EC" id="2.7.7.65" evidence="1"/>
<dbReference type="InterPro" id="IPR050469">
    <property type="entry name" value="Diguanylate_Cyclase"/>
</dbReference>
<dbReference type="NCBIfam" id="TIGR00254">
    <property type="entry name" value="GGDEF"/>
    <property type="match status" value="1"/>
</dbReference>
<feature type="transmembrane region" description="Helical" evidence="3">
    <location>
        <begin position="70"/>
        <end position="92"/>
    </location>
</feature>
<dbReference type="PROSITE" id="PS50887">
    <property type="entry name" value="GGDEF"/>
    <property type="match status" value="1"/>
</dbReference>
<reference evidence="5 6" key="1">
    <citation type="submission" date="2019-08" db="EMBL/GenBank/DDBJ databases">
        <title>Amphibian skin-associated Pigmentiphaga: genome sequence and occurrence across geography and hosts.</title>
        <authorList>
            <person name="Bletz M.C."/>
            <person name="Bunk B."/>
            <person name="Sproeer C."/>
            <person name="Biwer P."/>
            <person name="Reiter S."/>
            <person name="Rabemananjara F.C.E."/>
            <person name="Schulz S."/>
            <person name="Overmann J."/>
            <person name="Vences M."/>
        </authorList>
    </citation>
    <scope>NUCLEOTIDE SEQUENCE [LARGE SCALE GENOMIC DNA]</scope>
    <source>
        <strain evidence="5 6">Mada1488</strain>
    </source>
</reference>
<feature type="transmembrane region" description="Helical" evidence="3">
    <location>
        <begin position="15"/>
        <end position="33"/>
    </location>
</feature>
<dbReference type="AlphaFoldDB" id="A0A5C0AY22"/>
<dbReference type="InterPro" id="IPR043128">
    <property type="entry name" value="Rev_trsase/Diguanyl_cyclase"/>
</dbReference>
<feature type="transmembrane region" description="Helical" evidence="3">
    <location>
        <begin position="45"/>
        <end position="64"/>
    </location>
</feature>
<dbReference type="GO" id="GO:0052621">
    <property type="term" value="F:diguanylate cyclase activity"/>
    <property type="evidence" value="ECO:0007669"/>
    <property type="project" value="UniProtKB-EC"/>
</dbReference>
<dbReference type="SUPFAM" id="SSF55073">
    <property type="entry name" value="Nucleotide cyclase"/>
    <property type="match status" value="1"/>
</dbReference>
<dbReference type="FunFam" id="3.30.70.270:FF:000001">
    <property type="entry name" value="Diguanylate cyclase domain protein"/>
    <property type="match status" value="1"/>
</dbReference>
<keyword evidence="3" id="KW-1133">Transmembrane helix</keyword>
<feature type="domain" description="GGDEF" evidence="4">
    <location>
        <begin position="197"/>
        <end position="324"/>
    </location>
</feature>
<dbReference type="EMBL" id="CP043046">
    <property type="protein sequence ID" value="QEI07065.1"/>
    <property type="molecule type" value="Genomic_DNA"/>
</dbReference>
<evidence type="ECO:0000256" key="3">
    <source>
        <dbReference type="SAM" id="Phobius"/>
    </source>
</evidence>
<evidence type="ECO:0000259" key="4">
    <source>
        <dbReference type="PROSITE" id="PS50887"/>
    </source>
</evidence>
<feature type="transmembrane region" description="Helical" evidence="3">
    <location>
        <begin position="131"/>
        <end position="152"/>
    </location>
</feature>
<keyword evidence="6" id="KW-1185">Reference proteome</keyword>
<sequence length="324" mass="35614">MFEQSNGILSPYDVYAYPVILTLLVTSVCMLLIRNRPKLHRAAEYLAFGGLAIYIVIGLQYFILRPDANSIYAVANTLQWMPILYIAGFAFFPKWQAIIGCAAVFLLSSVTPLGVLLFGRDPGWDLHVGALLVNGYASHLLVLLCMSMMVALRTQISKVSEHARLMENAAYTDDLTGTANRRGMERVLQERGNQLMRPVALLLFDIDHFKLVNDRFGHRIGDEVLASIAQLIKSQLRPGDTIYRWGGEEFLVVASGTGFEAARSLAERVRHIVSASVHPVAGTATVSVGVSTCSGGESLEVALQLADEALYLAKEQGRNRVSTR</sequence>
<dbReference type="KEGG" id="pacr:FXN63_15370"/>